<evidence type="ECO:0000313" key="1">
    <source>
        <dbReference type="EMBL" id="SVA15030.1"/>
    </source>
</evidence>
<accession>A0A381TG44</accession>
<reference evidence="1" key="1">
    <citation type="submission" date="2018-05" db="EMBL/GenBank/DDBJ databases">
        <authorList>
            <person name="Lanie J.A."/>
            <person name="Ng W.-L."/>
            <person name="Kazmierczak K.M."/>
            <person name="Andrzejewski T.M."/>
            <person name="Davidsen T.M."/>
            <person name="Wayne K.J."/>
            <person name="Tettelin H."/>
            <person name="Glass J.I."/>
            <person name="Rusch D."/>
            <person name="Podicherti R."/>
            <person name="Tsui H.-C.T."/>
            <person name="Winkler M.E."/>
        </authorList>
    </citation>
    <scope>NUCLEOTIDE SEQUENCE</scope>
</reference>
<dbReference type="AlphaFoldDB" id="A0A381TG44"/>
<dbReference type="EMBL" id="UINC01004534">
    <property type="protein sequence ID" value="SVA15030.1"/>
    <property type="molecule type" value="Genomic_DNA"/>
</dbReference>
<gene>
    <name evidence="1" type="ORF">METZ01_LOCUS67884</name>
</gene>
<protein>
    <submittedName>
        <fullName evidence="1">Uncharacterized protein</fullName>
    </submittedName>
</protein>
<proteinExistence type="predicted"/>
<organism evidence="1">
    <name type="scientific">marine metagenome</name>
    <dbReference type="NCBI Taxonomy" id="408172"/>
    <lineage>
        <taxon>unclassified sequences</taxon>
        <taxon>metagenomes</taxon>
        <taxon>ecological metagenomes</taxon>
    </lineage>
</organism>
<name>A0A381TG44_9ZZZZ</name>
<sequence>MVKPLIPLTILLIWAILFEDRIWDNWSIKEPLKKFQHGDLQWEYEMDPVLANEKYKFKMVQFEGRVTGTRNDTIELDGTLICKLDSSQSVGSSGVSDMQLVNMKGRIIGYDQEKKQVRIDHGFLFQETTDPND</sequence>